<dbReference type="Proteomes" id="UP000636800">
    <property type="component" value="Chromosome 2"/>
</dbReference>
<sequence length="104" mass="11448">MATLLGLTAVHASSLSVAMACGKGYFGIRETSDGEFRIVLGESLWRMETFLFRRIREKIWCMVVGIGDFTPLPSLSGELSSLWFRVGVSSRSITEFTTFGSACI</sequence>
<feature type="chain" id="PRO_5036240392" description="Secreted protein" evidence="1">
    <location>
        <begin position="21"/>
        <end position="104"/>
    </location>
</feature>
<evidence type="ECO:0000313" key="2">
    <source>
        <dbReference type="EMBL" id="KAG0492153.1"/>
    </source>
</evidence>
<evidence type="ECO:0000313" key="4">
    <source>
        <dbReference type="Proteomes" id="UP000636800"/>
    </source>
</evidence>
<evidence type="ECO:0000313" key="5">
    <source>
        <dbReference type="Proteomes" id="UP000639772"/>
    </source>
</evidence>
<dbReference type="EMBL" id="JADCNM010000002">
    <property type="protein sequence ID" value="KAG0494272.1"/>
    <property type="molecule type" value="Genomic_DNA"/>
</dbReference>
<feature type="signal peptide" evidence="1">
    <location>
        <begin position="1"/>
        <end position="20"/>
    </location>
</feature>
<keyword evidence="1" id="KW-0732">Signal</keyword>
<comment type="caution">
    <text evidence="3">The sequence shown here is derived from an EMBL/GenBank/DDBJ whole genome shotgun (WGS) entry which is preliminary data.</text>
</comment>
<dbReference type="Proteomes" id="UP000639772">
    <property type="component" value="Unassembled WGS sequence"/>
</dbReference>
<dbReference type="AlphaFoldDB" id="A0A835VD12"/>
<dbReference type="EMBL" id="JADCNL010000002">
    <property type="protein sequence ID" value="KAG0492153.1"/>
    <property type="molecule type" value="Genomic_DNA"/>
</dbReference>
<keyword evidence="4" id="KW-1185">Reference proteome</keyword>
<evidence type="ECO:0000256" key="1">
    <source>
        <dbReference type="SAM" id="SignalP"/>
    </source>
</evidence>
<evidence type="ECO:0000313" key="3">
    <source>
        <dbReference type="EMBL" id="KAG0494272.1"/>
    </source>
</evidence>
<evidence type="ECO:0008006" key="6">
    <source>
        <dbReference type="Google" id="ProtNLM"/>
    </source>
</evidence>
<organism evidence="3 5">
    <name type="scientific">Vanilla planifolia</name>
    <name type="common">Vanilla</name>
    <dbReference type="NCBI Taxonomy" id="51239"/>
    <lineage>
        <taxon>Eukaryota</taxon>
        <taxon>Viridiplantae</taxon>
        <taxon>Streptophyta</taxon>
        <taxon>Embryophyta</taxon>
        <taxon>Tracheophyta</taxon>
        <taxon>Spermatophyta</taxon>
        <taxon>Magnoliopsida</taxon>
        <taxon>Liliopsida</taxon>
        <taxon>Asparagales</taxon>
        <taxon>Orchidaceae</taxon>
        <taxon>Vanilloideae</taxon>
        <taxon>Vanilleae</taxon>
        <taxon>Vanilla</taxon>
    </lineage>
</organism>
<protein>
    <recommendedName>
        <fullName evidence="6">Secreted protein</fullName>
    </recommendedName>
</protein>
<accession>A0A835VD12</accession>
<gene>
    <name evidence="3" type="ORF">HPP92_005266</name>
    <name evidence="2" type="ORF">HPP92_005551</name>
</gene>
<proteinExistence type="predicted"/>
<reference evidence="4 5" key="1">
    <citation type="journal article" date="2020" name="Nat. Food">
        <title>A phased Vanilla planifolia genome enables genetic improvement of flavour and production.</title>
        <authorList>
            <person name="Hasing T."/>
            <person name="Tang H."/>
            <person name="Brym M."/>
            <person name="Khazi F."/>
            <person name="Huang T."/>
            <person name="Chambers A.H."/>
        </authorList>
    </citation>
    <scope>NUCLEOTIDE SEQUENCE [LARGE SCALE GENOMIC DNA]</scope>
    <source>
        <tissue evidence="3">Leaf</tissue>
    </source>
</reference>
<name>A0A835VD12_VANPL</name>